<feature type="domain" description="Bacteriophage T5 Orf172 DNA-binding" evidence="2">
    <location>
        <begin position="42"/>
        <end position="120"/>
    </location>
</feature>
<protein>
    <submittedName>
        <fullName evidence="3">GIY-YIG nuclease family protein</fullName>
    </submittedName>
</protein>
<feature type="region of interest" description="Disordered" evidence="1">
    <location>
        <begin position="180"/>
        <end position="236"/>
    </location>
</feature>
<dbReference type="SMART" id="SM00974">
    <property type="entry name" value="T5orf172"/>
    <property type="match status" value="1"/>
</dbReference>
<sequence length="236" mass="26854">MGSHDFHIITADFINHRFHNLTTDVYLIAGVTWERLIRGQVVTHSNLFKIGYSANPFDRLKQVRANSSHNLALFGVILCENEQAAAEVEKGCHKALAGYRRRGEWFRNDVRQSWKHLIEIYPTGSIWLTDWYDIDLDRMQLAPFPPGAKFGVSDNYHAYARFKEGLLRLQDWEPRVPSWALHGPQLPGPPPPAARETRRRRAPNRRTGKSGIRSTAEDAGPPPLARPCPEGITEGR</sequence>
<name>A0A5M6IY25_9PROT</name>
<evidence type="ECO:0000313" key="3">
    <source>
        <dbReference type="EMBL" id="KAA5612278.1"/>
    </source>
</evidence>
<dbReference type="InterPro" id="IPR018306">
    <property type="entry name" value="Phage_T5_Orf172_DNA-bd"/>
</dbReference>
<dbReference type="OrthoDB" id="8264993at2"/>
<dbReference type="Pfam" id="PF13455">
    <property type="entry name" value="MUG113"/>
    <property type="match status" value="1"/>
</dbReference>
<comment type="caution">
    <text evidence="3">The sequence shown here is derived from an EMBL/GenBank/DDBJ whole genome shotgun (WGS) entry which is preliminary data.</text>
</comment>
<gene>
    <name evidence="3" type="ORF">F1189_10270</name>
</gene>
<keyword evidence="4" id="KW-1185">Reference proteome</keyword>
<accession>A0A5M6IY25</accession>
<dbReference type="AlphaFoldDB" id="A0A5M6IY25"/>
<evidence type="ECO:0000313" key="4">
    <source>
        <dbReference type="Proteomes" id="UP000325255"/>
    </source>
</evidence>
<feature type="compositionally biased region" description="Basic residues" evidence="1">
    <location>
        <begin position="197"/>
        <end position="208"/>
    </location>
</feature>
<organism evidence="3 4">
    <name type="scientific">Rhodovastum atsumiense</name>
    <dbReference type="NCBI Taxonomy" id="504468"/>
    <lineage>
        <taxon>Bacteria</taxon>
        <taxon>Pseudomonadati</taxon>
        <taxon>Pseudomonadota</taxon>
        <taxon>Alphaproteobacteria</taxon>
        <taxon>Acetobacterales</taxon>
        <taxon>Acetobacteraceae</taxon>
        <taxon>Rhodovastum</taxon>
    </lineage>
</organism>
<dbReference type="Proteomes" id="UP000325255">
    <property type="component" value="Unassembled WGS sequence"/>
</dbReference>
<reference evidence="3 4" key="1">
    <citation type="submission" date="2019-09" db="EMBL/GenBank/DDBJ databases">
        <title>Genome sequence of Rhodovastum atsumiense, a diverse member of the Acetobacteraceae family of non-sulfur purple photosynthetic bacteria.</title>
        <authorList>
            <person name="Meyer T."/>
            <person name="Kyndt J."/>
        </authorList>
    </citation>
    <scope>NUCLEOTIDE SEQUENCE [LARGE SCALE GENOMIC DNA]</scope>
    <source>
        <strain evidence="3 4">DSM 21279</strain>
    </source>
</reference>
<proteinExistence type="predicted"/>
<evidence type="ECO:0000256" key="1">
    <source>
        <dbReference type="SAM" id="MobiDB-lite"/>
    </source>
</evidence>
<dbReference type="EMBL" id="VWPK01000013">
    <property type="protein sequence ID" value="KAA5612278.1"/>
    <property type="molecule type" value="Genomic_DNA"/>
</dbReference>
<evidence type="ECO:0000259" key="2">
    <source>
        <dbReference type="SMART" id="SM00974"/>
    </source>
</evidence>